<reference evidence="2 3" key="1">
    <citation type="submission" date="2014-04" db="EMBL/GenBank/DDBJ databases">
        <title>Genome evolution of avian class.</title>
        <authorList>
            <person name="Zhang G."/>
            <person name="Li C."/>
        </authorList>
    </citation>
    <scope>NUCLEOTIDE SEQUENCE [LARGE SCALE GENOMIC DNA]</scope>
    <source>
        <strain evidence="2">BGI_N339</strain>
    </source>
</reference>
<gene>
    <name evidence="2" type="ORF">N339_07017</name>
</gene>
<feature type="compositionally biased region" description="Basic and acidic residues" evidence="1">
    <location>
        <begin position="243"/>
        <end position="254"/>
    </location>
</feature>
<feature type="region of interest" description="Disordered" evidence="1">
    <location>
        <begin position="80"/>
        <end position="271"/>
    </location>
</feature>
<feature type="region of interest" description="Disordered" evidence="1">
    <location>
        <begin position="1"/>
        <end position="41"/>
    </location>
</feature>
<evidence type="ECO:0000313" key="2">
    <source>
        <dbReference type="EMBL" id="KFV16006.1"/>
    </source>
</evidence>
<evidence type="ECO:0000313" key="3">
    <source>
        <dbReference type="Proteomes" id="UP000053149"/>
    </source>
</evidence>
<evidence type="ECO:0000256" key="1">
    <source>
        <dbReference type="SAM" id="MobiDB-lite"/>
    </source>
</evidence>
<sequence>TSIQGKQGLSEESGRKNNSGEAKKMILENSTSQEKMDLSKGNLTQTISSLAVSSTSLQGLPADGKNETCKEQQSIVLEVAPSAKENPSRVGRKKTITSKSEETCSTFLREKPGLAKGRGQKRILKDEDPCPESNSSQDKRQLRNKRKKVEFTQEAATSTSLHKNSDFPENGNTLGTQNVCSTSTSSEKNNQPGKGEEVNPMQQGTSTLRRRKCQLPADDLASKKFKSENNENGLLQKGKRNKTKEELGEEDVRAAHTAGGTDRKTRSRSRT</sequence>
<feature type="compositionally biased region" description="Polar residues" evidence="1">
    <location>
        <begin position="170"/>
        <end position="192"/>
    </location>
</feature>
<protein>
    <submittedName>
        <fullName evidence="2">Uncharacterized protein</fullName>
    </submittedName>
</protein>
<accession>A0A093EN75</accession>
<feature type="compositionally biased region" description="Basic and acidic residues" evidence="1">
    <location>
        <begin position="220"/>
        <end position="229"/>
    </location>
</feature>
<proteinExistence type="predicted"/>
<dbReference type="Proteomes" id="UP000053149">
    <property type="component" value="Unassembled WGS sequence"/>
</dbReference>
<organism evidence="2 3">
    <name type="scientific">Pterocles gutturalis</name>
    <name type="common">yellow-throated sandgrouse</name>
    <dbReference type="NCBI Taxonomy" id="240206"/>
    <lineage>
        <taxon>Eukaryota</taxon>
        <taxon>Metazoa</taxon>
        <taxon>Chordata</taxon>
        <taxon>Craniata</taxon>
        <taxon>Vertebrata</taxon>
        <taxon>Euteleostomi</taxon>
        <taxon>Archelosauria</taxon>
        <taxon>Archosauria</taxon>
        <taxon>Dinosauria</taxon>
        <taxon>Saurischia</taxon>
        <taxon>Theropoda</taxon>
        <taxon>Coelurosauria</taxon>
        <taxon>Aves</taxon>
        <taxon>Neognathae</taxon>
        <taxon>Neoaves</taxon>
        <taxon>Columbimorphae</taxon>
        <taxon>Pterocliformes</taxon>
        <taxon>Pteroclidae</taxon>
        <taxon>Pterocles</taxon>
    </lineage>
</organism>
<dbReference type="EMBL" id="KL247892">
    <property type="protein sequence ID" value="KFV16006.1"/>
    <property type="molecule type" value="Genomic_DNA"/>
</dbReference>
<feature type="non-terminal residue" evidence="2">
    <location>
        <position position="271"/>
    </location>
</feature>
<keyword evidence="3" id="KW-1185">Reference proteome</keyword>
<name>A0A093EN75_9AVES</name>
<dbReference type="AlphaFoldDB" id="A0A093EN75"/>
<feature type="non-terminal residue" evidence="2">
    <location>
        <position position="1"/>
    </location>
</feature>